<reference evidence="1 2" key="1">
    <citation type="submission" date="2016-04" db="EMBL/GenBank/DDBJ databases">
        <title>Complete genome seqeunce of Leptospira alstonii serovar Room22.</title>
        <authorList>
            <person name="Nally J.E."/>
            <person name="Bayles D.O."/>
            <person name="Hurley D."/>
            <person name="Fanning S."/>
            <person name="McMahon B.J."/>
            <person name="Arent Z."/>
        </authorList>
    </citation>
    <scope>NUCLEOTIDE SEQUENCE [LARGE SCALE GENOMIC DNA]</scope>
    <source>
        <strain evidence="1 2">GWTS #1</strain>
    </source>
</reference>
<dbReference type="AlphaFoldDB" id="A0A1D7USN0"/>
<dbReference type="KEGG" id="laj:A0128_01380"/>
<evidence type="ECO:0000313" key="2">
    <source>
        <dbReference type="Proteomes" id="UP000094197"/>
    </source>
</evidence>
<dbReference type="NCBIfam" id="NF047540">
    <property type="entry name" value="LIC_13241_dom"/>
    <property type="match status" value="1"/>
</dbReference>
<sequence>MSETSSFESRIKKTEELISFLNGSFSLEPESDSQEWPRAYRTSFHEKKYKAIFSIFGSFTLIPADSKSSPGTSPIYYLSLDTNSSNALAWTKPSGEFVEDSKQIIDELIRHIQIYEVGISEINSSGNRI</sequence>
<proteinExistence type="predicted"/>
<protein>
    <submittedName>
        <fullName evidence="1">Uncharacterized protein</fullName>
    </submittedName>
</protein>
<dbReference type="Proteomes" id="UP000094197">
    <property type="component" value="Chromosome 1"/>
</dbReference>
<dbReference type="OrthoDB" id="338963at2"/>
<dbReference type="EMBL" id="CP015217">
    <property type="protein sequence ID" value="AOP32639.1"/>
    <property type="molecule type" value="Genomic_DNA"/>
</dbReference>
<name>A0A1D7USN0_9LEPT</name>
<accession>A0A1D7USN0</accession>
<gene>
    <name evidence="1" type="ORF">A0128_01380</name>
</gene>
<dbReference type="RefSeq" id="WP_069605889.1">
    <property type="nucleotide sequence ID" value="NZ_CP015217.1"/>
</dbReference>
<evidence type="ECO:0000313" key="1">
    <source>
        <dbReference type="EMBL" id="AOP32639.1"/>
    </source>
</evidence>
<keyword evidence="2" id="KW-1185">Reference proteome</keyword>
<organism evidence="1 2">
    <name type="scientific">Leptospira tipperaryensis</name>
    <dbReference type="NCBI Taxonomy" id="2564040"/>
    <lineage>
        <taxon>Bacteria</taxon>
        <taxon>Pseudomonadati</taxon>
        <taxon>Spirochaetota</taxon>
        <taxon>Spirochaetia</taxon>
        <taxon>Leptospirales</taxon>
        <taxon>Leptospiraceae</taxon>
        <taxon>Leptospira</taxon>
    </lineage>
</organism>